<dbReference type="Proteomes" id="UP000770015">
    <property type="component" value="Unassembled WGS sequence"/>
</dbReference>
<reference evidence="2" key="1">
    <citation type="journal article" date="2021" name="Nat. Commun.">
        <title>Genetic determinants of endophytism in the Arabidopsis root mycobiome.</title>
        <authorList>
            <person name="Mesny F."/>
            <person name="Miyauchi S."/>
            <person name="Thiergart T."/>
            <person name="Pickel B."/>
            <person name="Atanasova L."/>
            <person name="Karlsson M."/>
            <person name="Huettel B."/>
            <person name="Barry K.W."/>
            <person name="Haridas S."/>
            <person name="Chen C."/>
            <person name="Bauer D."/>
            <person name="Andreopoulos W."/>
            <person name="Pangilinan J."/>
            <person name="LaButti K."/>
            <person name="Riley R."/>
            <person name="Lipzen A."/>
            <person name="Clum A."/>
            <person name="Drula E."/>
            <person name="Henrissat B."/>
            <person name="Kohler A."/>
            <person name="Grigoriev I.V."/>
            <person name="Martin F.M."/>
            <person name="Hacquard S."/>
        </authorList>
    </citation>
    <scope>NUCLEOTIDE SEQUENCE</scope>
    <source>
        <strain evidence="2">MPI-SDFR-AT-0117</strain>
    </source>
</reference>
<dbReference type="EMBL" id="JAGSXJ010000020">
    <property type="protein sequence ID" value="KAH6679988.1"/>
    <property type="molecule type" value="Genomic_DNA"/>
</dbReference>
<protein>
    <submittedName>
        <fullName evidence="2">Uncharacterized protein</fullName>
    </submittedName>
</protein>
<sequence>MQFSALVVLLATSAGVMADLHNYATCNSSIQPVNNVNTCNKKRDLSGDEPMSTNRSRIFGRSYGDNAAATRKACAAYRARNTGNEWWDKCPDCSVGQRRTSDPNYCVTSCESPAGHLGGDEWLYYCKQAGADSSEAY</sequence>
<evidence type="ECO:0000256" key="1">
    <source>
        <dbReference type="SAM" id="SignalP"/>
    </source>
</evidence>
<name>A0A9P8V6C9_9PEZI</name>
<keyword evidence="3" id="KW-1185">Reference proteome</keyword>
<feature type="chain" id="PRO_5040198492" evidence="1">
    <location>
        <begin position="19"/>
        <end position="137"/>
    </location>
</feature>
<evidence type="ECO:0000313" key="3">
    <source>
        <dbReference type="Proteomes" id="UP000770015"/>
    </source>
</evidence>
<gene>
    <name evidence="2" type="ORF">F5X68DRAFT_193053</name>
</gene>
<dbReference type="OrthoDB" id="3489571at2759"/>
<dbReference type="AlphaFoldDB" id="A0A9P8V6C9"/>
<proteinExistence type="predicted"/>
<feature type="signal peptide" evidence="1">
    <location>
        <begin position="1"/>
        <end position="18"/>
    </location>
</feature>
<keyword evidence="1" id="KW-0732">Signal</keyword>
<evidence type="ECO:0000313" key="2">
    <source>
        <dbReference type="EMBL" id="KAH6679988.1"/>
    </source>
</evidence>
<accession>A0A9P8V6C9</accession>
<organism evidence="2 3">
    <name type="scientific">Plectosphaerella plurivora</name>
    <dbReference type="NCBI Taxonomy" id="936078"/>
    <lineage>
        <taxon>Eukaryota</taxon>
        <taxon>Fungi</taxon>
        <taxon>Dikarya</taxon>
        <taxon>Ascomycota</taxon>
        <taxon>Pezizomycotina</taxon>
        <taxon>Sordariomycetes</taxon>
        <taxon>Hypocreomycetidae</taxon>
        <taxon>Glomerellales</taxon>
        <taxon>Plectosphaerellaceae</taxon>
        <taxon>Plectosphaerella</taxon>
    </lineage>
</organism>
<comment type="caution">
    <text evidence="2">The sequence shown here is derived from an EMBL/GenBank/DDBJ whole genome shotgun (WGS) entry which is preliminary data.</text>
</comment>